<organism evidence="1">
    <name type="scientific">Lotus japonicus</name>
    <name type="common">Lotus corniculatus var. japonicus</name>
    <dbReference type="NCBI Taxonomy" id="34305"/>
    <lineage>
        <taxon>Eukaryota</taxon>
        <taxon>Viridiplantae</taxon>
        <taxon>Streptophyta</taxon>
        <taxon>Embryophyta</taxon>
        <taxon>Tracheophyta</taxon>
        <taxon>Spermatophyta</taxon>
        <taxon>Magnoliopsida</taxon>
        <taxon>eudicotyledons</taxon>
        <taxon>Gunneridae</taxon>
        <taxon>Pentapetalae</taxon>
        <taxon>rosids</taxon>
        <taxon>fabids</taxon>
        <taxon>Fabales</taxon>
        <taxon>Fabaceae</taxon>
        <taxon>Papilionoideae</taxon>
        <taxon>50 kb inversion clade</taxon>
        <taxon>NPAAA clade</taxon>
        <taxon>Hologalegina</taxon>
        <taxon>robinioid clade</taxon>
        <taxon>Loteae</taxon>
        <taxon>Lotus</taxon>
    </lineage>
</organism>
<accession>I3S241</accession>
<evidence type="ECO:0000313" key="1">
    <source>
        <dbReference type="EMBL" id="AFK34333.1"/>
    </source>
</evidence>
<protein>
    <submittedName>
        <fullName evidence="1">Uncharacterized protein</fullName>
    </submittedName>
</protein>
<dbReference type="EMBL" id="BT134538">
    <property type="protein sequence ID" value="AFK34333.1"/>
    <property type="molecule type" value="mRNA"/>
</dbReference>
<sequence>MKRVEARNRAPRTKTEDVAPDLEFDPMKVSGLDQRRKEICLRNESNKGLLRSKTTTAQINGGCVFDGEGDDLKK</sequence>
<proteinExistence type="evidence at transcript level"/>
<name>I3S241_LOTJA</name>
<dbReference type="AlphaFoldDB" id="I3S241"/>
<reference evidence="1" key="1">
    <citation type="submission" date="2012-05" db="EMBL/GenBank/DDBJ databases">
        <authorList>
            <person name="Krishnakumar V."/>
            <person name="Cheung F."/>
            <person name="Xiao Y."/>
            <person name="Chan A."/>
            <person name="Moskal W.A."/>
            <person name="Town C.D."/>
        </authorList>
    </citation>
    <scope>NUCLEOTIDE SEQUENCE</scope>
</reference>